<dbReference type="EMBL" id="FXYF01000012">
    <property type="protein sequence ID" value="SMX48149.1"/>
    <property type="molecule type" value="Genomic_DNA"/>
</dbReference>
<keyword evidence="3" id="KW-1185">Reference proteome</keyword>
<organism evidence="2 3">
    <name type="scientific">Maliponia aquimaris</name>
    <dbReference type="NCBI Taxonomy" id="1673631"/>
    <lineage>
        <taxon>Bacteria</taxon>
        <taxon>Pseudomonadati</taxon>
        <taxon>Pseudomonadota</taxon>
        <taxon>Alphaproteobacteria</taxon>
        <taxon>Rhodobacterales</taxon>
        <taxon>Paracoccaceae</taxon>
        <taxon>Maliponia</taxon>
    </lineage>
</organism>
<evidence type="ECO:0000313" key="3">
    <source>
        <dbReference type="Proteomes" id="UP000207598"/>
    </source>
</evidence>
<evidence type="ECO:0000313" key="2">
    <source>
        <dbReference type="EMBL" id="SMX48149.1"/>
    </source>
</evidence>
<gene>
    <name evidence="2" type="ORF">MAA8898_03879</name>
</gene>
<evidence type="ECO:0000256" key="1">
    <source>
        <dbReference type="SAM" id="MobiDB-lite"/>
    </source>
</evidence>
<protein>
    <submittedName>
        <fullName evidence="2">Uncharacterized protein</fullName>
    </submittedName>
</protein>
<name>A0A238KZF8_9RHOB</name>
<feature type="region of interest" description="Disordered" evidence="1">
    <location>
        <begin position="1"/>
        <end position="41"/>
    </location>
</feature>
<dbReference type="Proteomes" id="UP000207598">
    <property type="component" value="Unassembled WGS sequence"/>
</dbReference>
<proteinExistence type="predicted"/>
<dbReference type="AlphaFoldDB" id="A0A238KZF8"/>
<sequence length="105" mass="11582">MSCSRTGRKQSLMHEPTTNTLDRAGRTAQARIPSPCRPMPRPDAWVDSLSHLGREAARLSASVAMDLAGIEQGPQPAPDDHRSNHPGWPAWPFRLWNTGFLAQEA</sequence>
<reference evidence="2 3" key="1">
    <citation type="submission" date="2017-05" db="EMBL/GenBank/DDBJ databases">
        <authorList>
            <person name="Song R."/>
            <person name="Chenine A.L."/>
            <person name="Ruprecht R.M."/>
        </authorList>
    </citation>
    <scope>NUCLEOTIDE SEQUENCE [LARGE SCALE GENOMIC DNA]</scope>
    <source>
        <strain evidence="2 3">CECT 8898</strain>
    </source>
</reference>
<accession>A0A238KZF8</accession>